<dbReference type="OMA" id="QMEQNTH"/>
<feature type="coiled-coil region" evidence="1">
    <location>
        <begin position="172"/>
        <end position="234"/>
    </location>
</feature>
<evidence type="ECO:0000256" key="1">
    <source>
        <dbReference type="SAM" id="Coils"/>
    </source>
</evidence>
<reference evidence="3 4" key="1">
    <citation type="submission" date="2011-07" db="EMBL/GenBank/DDBJ databases">
        <authorList>
            <person name="Coyne R."/>
            <person name="Brami D."/>
            <person name="Johnson J."/>
            <person name="Hostetler J."/>
            <person name="Hannick L."/>
            <person name="Clark T."/>
            <person name="Cassidy-Hanley D."/>
            <person name="Inman J."/>
        </authorList>
    </citation>
    <scope>NUCLEOTIDE SEQUENCE [LARGE SCALE GENOMIC DNA]</scope>
    <source>
        <strain evidence="3 4">G5</strain>
    </source>
</reference>
<evidence type="ECO:0000256" key="2">
    <source>
        <dbReference type="SAM" id="MobiDB-lite"/>
    </source>
</evidence>
<dbReference type="Proteomes" id="UP000008983">
    <property type="component" value="Unassembled WGS sequence"/>
</dbReference>
<dbReference type="eggNOG" id="ENOG502QZQR">
    <property type="taxonomic scope" value="Eukaryota"/>
</dbReference>
<dbReference type="PANTHER" id="PTHR33820:SF2">
    <property type="entry name" value="COILED-COIL DOMAIN-CONTAINING PROTEIN 17"/>
    <property type="match status" value="1"/>
</dbReference>
<dbReference type="GeneID" id="14907956"/>
<dbReference type="STRING" id="857967.G0QSI5"/>
<evidence type="ECO:0000313" key="3">
    <source>
        <dbReference type="EMBL" id="EGR31823.1"/>
    </source>
</evidence>
<dbReference type="InterPro" id="IPR038800">
    <property type="entry name" value="CCDC17"/>
</dbReference>
<protein>
    <submittedName>
        <fullName evidence="3">Uncharacterized protein</fullName>
    </submittedName>
</protein>
<keyword evidence="1" id="KW-0175">Coiled coil</keyword>
<proteinExistence type="predicted"/>
<dbReference type="InParanoid" id="G0QSI5"/>
<feature type="compositionally biased region" description="Low complexity" evidence="2">
    <location>
        <begin position="853"/>
        <end position="879"/>
    </location>
</feature>
<dbReference type="OrthoDB" id="289416at2759"/>
<name>G0QSI5_ICHMU</name>
<dbReference type="RefSeq" id="XP_004035309.1">
    <property type="nucleotide sequence ID" value="XM_004035261.1"/>
</dbReference>
<feature type="region of interest" description="Disordered" evidence="2">
    <location>
        <begin position="840"/>
        <end position="879"/>
    </location>
</feature>
<feature type="compositionally biased region" description="Basic and acidic residues" evidence="2">
    <location>
        <begin position="840"/>
        <end position="852"/>
    </location>
</feature>
<gene>
    <name evidence="3" type="ORF">IMG5_101270</name>
</gene>
<dbReference type="PANTHER" id="PTHR33820">
    <property type="entry name" value="COILED-COIL DOMAIN-CONTAINING PROTEIN 17"/>
    <property type="match status" value="1"/>
</dbReference>
<evidence type="ECO:0000313" key="4">
    <source>
        <dbReference type="Proteomes" id="UP000008983"/>
    </source>
</evidence>
<dbReference type="EMBL" id="GL983812">
    <property type="protein sequence ID" value="EGR31823.1"/>
    <property type="molecule type" value="Genomic_DNA"/>
</dbReference>
<accession>G0QSI5</accession>
<organism evidence="3 4">
    <name type="scientific">Ichthyophthirius multifiliis</name>
    <name type="common">White spot disease agent</name>
    <name type="synonym">Ich</name>
    <dbReference type="NCBI Taxonomy" id="5932"/>
    <lineage>
        <taxon>Eukaryota</taxon>
        <taxon>Sar</taxon>
        <taxon>Alveolata</taxon>
        <taxon>Ciliophora</taxon>
        <taxon>Intramacronucleata</taxon>
        <taxon>Oligohymenophorea</taxon>
        <taxon>Hymenostomatida</taxon>
        <taxon>Ophryoglenina</taxon>
        <taxon>Ichthyophthirius</taxon>
    </lineage>
</organism>
<sequence>MKNQNESMYKREFIPFDKDEIYAKKENDFVGKVQQYYNQYNQYNQQAPNNVQKSLQPLIQGLEKVQNRPKTQLEQFAESKINDLSQIKNDYLKSGGNDPYLVQNIDNLQRFYQTKSQSQQQQQQQQYQPNIIQQQQQYQYQQQQNQNNQLIYQNNIDNNKQTFENDSLDKMIQQKIQQIQLTKNKINEQKQKQNQYFNQNINQIQNQEYKTNQIQQQQQQIQQQQQQYQQQQQQQNYDKQPNSENPFSIFTIKNEFFLHNEVRSVDLDKEERTIMNISQQEIDDLRVLSRIPVGTELYRFKMEQYKQLSTTRAEIEKIVQEQRLAKMRRKFELERKYMDRKFDNQRWIDDQRRWILASKIRNEQENTDEVNIPKDYDTNQGFLVHWDYILGLPRRISLSQIVFGIYTKNQTIFQPKLVDPHDTEIESAQTVRCIIGDQNQIFDIPADPETLIIMEVQIPQSKNLQDNIGRTDTFGWTQVDLFDYKRTLKRGKFKCPLYYGPTEPQIPIPEIKYLEPIPGAWIYFRIAYPNDAEYGQVQSLYPDQTMYEYIIPQIHLRNITGARQDILDIEGEPEPLPNITYQINNSQIPQPGHQNQQNDIEPKQIPQLKYYNPQQKPKTISDKSETPDNENFGGLAVIIKEIQNHVAGSHCRVQIALLEDNYVIQDKNGLNCTFNTSIHNPLDNKFKYIPQKEPFDLDVQNPHMENMNNKEQGQNIMFNERYKFLQNIIGLYKQNKKDIWLAIQVVEKPIPVQLQDDILVDTALNYAGLDYEPIGWNFFKVIEGGKLRKGEQKIILYEPPIRRPPVDLSRVKQLNQRTQVIINLEKLEFTDKDLKYARDATKKKKSNSDKSKLNISLNQKSKSYKNQNQNQNPFIQNNDQQWNTDSIYTKNMGIDFYIDGLRHLPDKVTVTKIIIDVVNIKYQTVFEQESCLPELNSTQYNPVFNYRRELRKNVMDPTSLILLTTVTYDNASKKSKCVGYSGIQLFINPYTKEQPQDQNENEFCIYEGYYQLPIYSQQIEREYPFNINQLQKLERIPCASILVRLKKAALSDDGLRCLSIKEFPQKDWISKGLVDPQPEYSAGKQKGMEQFLDQVLKFGPDTQIIDMMYFAKYDQKVGINFSLDGLNKVPNSKWIYSGLISLFPPGNYYLNSVQQNQDQIQMISQCDLLSPAESPRFKQGFISYTDQPFDRYLSIIVDIKALQINKNEKKLQNIGWTLVPLFSPDGYALSKVFQLPLIKGEVNPVILQEMNKRDPWDVIQEKLNQKNSKFKLCEEYTSIMVRVVDAQREGHFQIPYDLERLDYRYLPEDQKKRKEWAYTKATELYLQNAKKVFQNFSQFKTIPNDYEQDKFNQQITFDFGSALGIEKYFNQYND</sequence>
<keyword evidence="4" id="KW-1185">Reference proteome</keyword>